<accession>A0A256ABA1</accession>
<sequence length="123" mass="14363">MDAKIWFTLVLLSLPLNNRISTFQKEDLKIISGNCVQYSKIPPNYNANELSKITGINQKYFTSAIELVTGGKKKVYPINDQVFNHSFFDSFDFNPNRNVLLYIRIYEHNKRSIVIVERIKMKT</sequence>
<comment type="caution">
    <text evidence="1">The sequence shown here is derived from an EMBL/GenBank/DDBJ whole genome shotgun (WGS) entry which is preliminary data.</text>
</comment>
<keyword evidence="2" id="KW-1185">Reference proteome</keyword>
<evidence type="ECO:0000313" key="2">
    <source>
        <dbReference type="Proteomes" id="UP000216035"/>
    </source>
</evidence>
<evidence type="ECO:0000313" key="1">
    <source>
        <dbReference type="EMBL" id="OYQ50943.1"/>
    </source>
</evidence>
<gene>
    <name evidence="1" type="ORF">CHX27_00535</name>
</gene>
<proteinExistence type="predicted"/>
<dbReference type="Proteomes" id="UP000216035">
    <property type="component" value="Unassembled WGS sequence"/>
</dbReference>
<reference evidence="1 2" key="1">
    <citation type="submission" date="2017-07" db="EMBL/GenBank/DDBJ databases">
        <title>Flavobacterium cyanobacteriorum sp. nov., isolated from cyanobacterial aggregates in a eutrophic lake.</title>
        <authorList>
            <person name="Cai H."/>
        </authorList>
    </citation>
    <scope>NUCLEOTIDE SEQUENCE [LARGE SCALE GENOMIC DNA]</scope>
    <source>
        <strain evidence="1 2">TH167</strain>
    </source>
</reference>
<dbReference type="AlphaFoldDB" id="A0A256ABA1"/>
<dbReference type="EMBL" id="NOXX01000050">
    <property type="protein sequence ID" value="OYQ50943.1"/>
    <property type="molecule type" value="Genomic_DNA"/>
</dbReference>
<dbReference type="RefSeq" id="WP_094484840.1">
    <property type="nucleotide sequence ID" value="NZ_NOXX01000050.1"/>
</dbReference>
<name>A0A256ABA1_9FLAO</name>
<protein>
    <submittedName>
        <fullName evidence="1">Uncharacterized protein</fullName>
    </submittedName>
</protein>
<organism evidence="1 2">
    <name type="scientific">Flavobacterium aurantiibacter</name>
    <dbReference type="NCBI Taxonomy" id="2023067"/>
    <lineage>
        <taxon>Bacteria</taxon>
        <taxon>Pseudomonadati</taxon>
        <taxon>Bacteroidota</taxon>
        <taxon>Flavobacteriia</taxon>
        <taxon>Flavobacteriales</taxon>
        <taxon>Flavobacteriaceae</taxon>
        <taxon>Flavobacterium</taxon>
    </lineage>
</organism>